<dbReference type="Gene3D" id="1.10.940.10">
    <property type="entry name" value="NusB-like"/>
    <property type="match status" value="1"/>
</dbReference>
<comment type="caution">
    <text evidence="15">The sequence shown here is derived from an EMBL/GenBank/DDBJ whole genome shotgun (WGS) entry which is preliminary data.</text>
</comment>
<sequence>MGRGENIRGLVLDTLLLIVRDGEYSHIALKQVLDKYQYLDKKERAFITRVVNGTLERMIEIDHIINHFSKVKVNKMKPVIRMLLRSSVYQIKYMDKVPNSAVCNEAVKLAGQKGFAGLKGFVNGVLRNISRGIGSVGYPSRETDPKTWLSVCCSLPDWLAGQWIQEYGMETAARVGEAFLEERPLCVRCNESRIDREELIEILGREGVEARPDQTVPCALYLTGYDHVAGLKSFRQGLFYVQDITSMQAALWAGPEEGDYVIDVCAAPGGKAIHLAEMLKGTGHVEARDLTDYKIGLLEENIARTGFTNIRAVKWDATVFDQEAEGKADIVMADLPCSGLGVLGKKPDLKYKMTPKKQEELVLLQRKILSTVEAYVKPGGTLVYSTCTIHKKENEENAAWFQKACPNFRLIKEKQMLPGIDGGDGFYIAVLKRESHG</sequence>
<reference evidence="15" key="1">
    <citation type="journal article" date="2021" name="PeerJ">
        <title>Extensive microbial diversity within the chicken gut microbiome revealed by metagenomics and culture.</title>
        <authorList>
            <person name="Gilroy R."/>
            <person name="Ravi A."/>
            <person name="Getino M."/>
            <person name="Pursley I."/>
            <person name="Horton D.L."/>
            <person name="Alikhan N.F."/>
            <person name="Baker D."/>
            <person name="Gharbi K."/>
            <person name="Hall N."/>
            <person name="Watson M."/>
            <person name="Adriaenssens E.M."/>
            <person name="Foster-Nyarko E."/>
            <person name="Jarju S."/>
            <person name="Secka A."/>
            <person name="Antonio M."/>
            <person name="Oren A."/>
            <person name="Chaudhuri R.R."/>
            <person name="La Ragione R."/>
            <person name="Hildebrand F."/>
            <person name="Pallen M.J."/>
        </authorList>
    </citation>
    <scope>NUCLEOTIDE SEQUENCE</scope>
    <source>
        <strain evidence="15">ChiSxjej1B13-11762</strain>
    </source>
</reference>
<dbReference type="EC" id="2.1.1.176" evidence="3"/>
<evidence type="ECO:0000313" key="16">
    <source>
        <dbReference type="Proteomes" id="UP000824263"/>
    </source>
</evidence>
<comment type="function">
    <text evidence="1">Specifically methylates the cytosine at position 967 (m5C967) of 16S rRNA.</text>
</comment>
<dbReference type="CDD" id="cd02440">
    <property type="entry name" value="AdoMet_MTases"/>
    <property type="match status" value="1"/>
</dbReference>
<comment type="similarity">
    <text evidence="13">Belongs to the class I-like SAM-binding methyltransferase superfamily. RsmB/NOP family.</text>
</comment>
<comment type="subcellular location">
    <subcellularLocation>
        <location evidence="2">Cytoplasm</location>
    </subcellularLocation>
</comment>
<dbReference type="EMBL" id="DXGF01000185">
    <property type="protein sequence ID" value="HIW84741.1"/>
    <property type="molecule type" value="Genomic_DNA"/>
</dbReference>
<dbReference type="InterPro" id="IPR035926">
    <property type="entry name" value="NusB-like_sf"/>
</dbReference>
<dbReference type="GO" id="GO:0008649">
    <property type="term" value="F:rRNA methyltransferase activity"/>
    <property type="evidence" value="ECO:0007669"/>
    <property type="project" value="InterPro"/>
</dbReference>
<feature type="active site" description="Nucleophile" evidence="13">
    <location>
        <position position="387"/>
    </location>
</feature>
<dbReference type="Gene3D" id="3.30.70.1170">
    <property type="entry name" value="Sun protein, domain 3"/>
    <property type="match status" value="1"/>
</dbReference>
<comment type="catalytic activity">
    <reaction evidence="12">
        <text>cytidine(967) in 16S rRNA + S-adenosyl-L-methionine = 5-methylcytidine(967) in 16S rRNA + S-adenosyl-L-homocysteine + H(+)</text>
        <dbReference type="Rhea" id="RHEA:42748"/>
        <dbReference type="Rhea" id="RHEA-COMP:10219"/>
        <dbReference type="Rhea" id="RHEA-COMP:10220"/>
        <dbReference type="ChEBI" id="CHEBI:15378"/>
        <dbReference type="ChEBI" id="CHEBI:57856"/>
        <dbReference type="ChEBI" id="CHEBI:59789"/>
        <dbReference type="ChEBI" id="CHEBI:74483"/>
        <dbReference type="ChEBI" id="CHEBI:82748"/>
        <dbReference type="EC" id="2.1.1.176"/>
    </reaction>
</comment>
<dbReference type="InterPro" id="IPR006027">
    <property type="entry name" value="NusB_RsmB_TIM44"/>
</dbReference>
<reference evidence="15" key="2">
    <citation type="submission" date="2021-04" db="EMBL/GenBank/DDBJ databases">
        <authorList>
            <person name="Gilroy R."/>
        </authorList>
    </citation>
    <scope>NUCLEOTIDE SEQUENCE</scope>
    <source>
        <strain evidence="15">ChiSxjej1B13-11762</strain>
    </source>
</reference>
<feature type="binding site" evidence="13">
    <location>
        <begin position="265"/>
        <end position="271"/>
    </location>
    <ligand>
        <name>S-adenosyl-L-methionine</name>
        <dbReference type="ChEBI" id="CHEBI:59789"/>
    </ligand>
</feature>
<feature type="binding site" evidence="13">
    <location>
        <position position="316"/>
    </location>
    <ligand>
        <name>S-adenosyl-L-methionine</name>
        <dbReference type="ChEBI" id="CHEBI:59789"/>
    </ligand>
</feature>
<keyword evidence="4" id="KW-0963">Cytoplasm</keyword>
<dbReference type="Pfam" id="PF01029">
    <property type="entry name" value="NusB"/>
    <property type="match status" value="1"/>
</dbReference>
<dbReference type="SUPFAM" id="SSF53335">
    <property type="entry name" value="S-adenosyl-L-methionine-dependent methyltransferases"/>
    <property type="match status" value="1"/>
</dbReference>
<dbReference type="InterPro" id="IPR001678">
    <property type="entry name" value="MeTrfase_RsmB-F_NOP2_dom"/>
</dbReference>
<dbReference type="Gene3D" id="3.40.50.150">
    <property type="entry name" value="Vaccinia Virus protein VP39"/>
    <property type="match status" value="1"/>
</dbReference>
<dbReference type="SUPFAM" id="SSF48013">
    <property type="entry name" value="NusB-like"/>
    <property type="match status" value="1"/>
</dbReference>
<dbReference type="Pfam" id="PF01189">
    <property type="entry name" value="Methyltr_RsmB-F"/>
    <property type="match status" value="1"/>
</dbReference>
<dbReference type="PRINTS" id="PR02008">
    <property type="entry name" value="RCMTFAMILY"/>
</dbReference>
<dbReference type="Pfam" id="PF22458">
    <property type="entry name" value="RsmF-B_ferredox"/>
    <property type="match status" value="1"/>
</dbReference>
<keyword evidence="5" id="KW-0698">rRNA processing</keyword>
<evidence type="ECO:0000256" key="4">
    <source>
        <dbReference type="ARBA" id="ARBA00022490"/>
    </source>
</evidence>
<dbReference type="GO" id="GO:0005737">
    <property type="term" value="C:cytoplasm"/>
    <property type="evidence" value="ECO:0007669"/>
    <property type="project" value="UniProtKB-SubCell"/>
</dbReference>
<dbReference type="PANTHER" id="PTHR22807">
    <property type="entry name" value="NOP2 YEAST -RELATED NOL1/NOP2/FMU SUN DOMAIN-CONTAINING"/>
    <property type="match status" value="1"/>
</dbReference>
<evidence type="ECO:0000256" key="7">
    <source>
        <dbReference type="ARBA" id="ARBA00022679"/>
    </source>
</evidence>
<dbReference type="PROSITE" id="PS51686">
    <property type="entry name" value="SAM_MT_RSMB_NOP"/>
    <property type="match status" value="1"/>
</dbReference>
<proteinExistence type="inferred from homology"/>
<evidence type="ECO:0000256" key="1">
    <source>
        <dbReference type="ARBA" id="ARBA00002724"/>
    </source>
</evidence>
<evidence type="ECO:0000313" key="15">
    <source>
        <dbReference type="EMBL" id="HIW84741.1"/>
    </source>
</evidence>
<evidence type="ECO:0000256" key="9">
    <source>
        <dbReference type="ARBA" id="ARBA00022884"/>
    </source>
</evidence>
<keyword evidence="6 13" id="KW-0489">Methyltransferase</keyword>
<organism evidence="15 16">
    <name type="scientific">Candidatus Dorea gallistercoris</name>
    <dbReference type="NCBI Taxonomy" id="2838542"/>
    <lineage>
        <taxon>Bacteria</taxon>
        <taxon>Bacillati</taxon>
        <taxon>Bacillota</taxon>
        <taxon>Clostridia</taxon>
        <taxon>Lachnospirales</taxon>
        <taxon>Lachnospiraceae</taxon>
        <taxon>Dorea</taxon>
    </lineage>
</organism>
<feature type="binding site" evidence="13">
    <location>
        <position position="334"/>
    </location>
    <ligand>
        <name>S-adenosyl-L-methionine</name>
        <dbReference type="ChEBI" id="CHEBI:59789"/>
    </ligand>
</feature>
<dbReference type="GO" id="GO:0003723">
    <property type="term" value="F:RNA binding"/>
    <property type="evidence" value="ECO:0007669"/>
    <property type="project" value="UniProtKB-UniRule"/>
</dbReference>
<evidence type="ECO:0000256" key="11">
    <source>
        <dbReference type="ARBA" id="ARBA00031088"/>
    </source>
</evidence>
<dbReference type="InterPro" id="IPR054728">
    <property type="entry name" value="RsmB-like_ferredoxin"/>
</dbReference>
<dbReference type="InterPro" id="IPR049560">
    <property type="entry name" value="MeTrfase_RsmB-F_NOP2_cat"/>
</dbReference>
<evidence type="ECO:0000256" key="12">
    <source>
        <dbReference type="ARBA" id="ARBA00047283"/>
    </source>
</evidence>
<dbReference type="InterPro" id="IPR029063">
    <property type="entry name" value="SAM-dependent_MTases_sf"/>
</dbReference>
<evidence type="ECO:0000256" key="13">
    <source>
        <dbReference type="PROSITE-ProRule" id="PRU01023"/>
    </source>
</evidence>
<evidence type="ECO:0000256" key="2">
    <source>
        <dbReference type="ARBA" id="ARBA00004496"/>
    </source>
</evidence>
<evidence type="ECO:0000256" key="3">
    <source>
        <dbReference type="ARBA" id="ARBA00012140"/>
    </source>
</evidence>
<protein>
    <recommendedName>
        <fullName evidence="3">16S rRNA (cytosine(967)-C(5))-methyltransferase</fullName>
        <ecNumber evidence="3">2.1.1.176</ecNumber>
    </recommendedName>
    <alternativeName>
        <fullName evidence="10">16S rRNA m5C967 methyltransferase</fullName>
    </alternativeName>
    <alternativeName>
        <fullName evidence="11">rRNA (cytosine-C(5)-)-methyltransferase RsmB</fullName>
    </alternativeName>
</protein>
<name>A0A9D1RAI2_9FIRM</name>
<dbReference type="Proteomes" id="UP000824263">
    <property type="component" value="Unassembled WGS sequence"/>
</dbReference>
<evidence type="ECO:0000259" key="14">
    <source>
        <dbReference type="PROSITE" id="PS51686"/>
    </source>
</evidence>
<evidence type="ECO:0000256" key="6">
    <source>
        <dbReference type="ARBA" id="ARBA00022603"/>
    </source>
</evidence>
<evidence type="ECO:0000256" key="5">
    <source>
        <dbReference type="ARBA" id="ARBA00022552"/>
    </source>
</evidence>
<feature type="binding site" evidence="13">
    <location>
        <position position="289"/>
    </location>
    <ligand>
        <name>S-adenosyl-L-methionine</name>
        <dbReference type="ChEBI" id="CHEBI:59789"/>
    </ligand>
</feature>
<evidence type="ECO:0000256" key="8">
    <source>
        <dbReference type="ARBA" id="ARBA00022691"/>
    </source>
</evidence>
<evidence type="ECO:0000256" key="10">
    <source>
        <dbReference type="ARBA" id="ARBA00030399"/>
    </source>
</evidence>
<dbReference type="InterPro" id="IPR023267">
    <property type="entry name" value="RCMT"/>
</dbReference>
<accession>A0A9D1RAI2</accession>
<dbReference type="NCBIfam" id="TIGR00563">
    <property type="entry name" value="rsmB"/>
    <property type="match status" value="1"/>
</dbReference>
<keyword evidence="8 13" id="KW-0949">S-adenosyl-L-methionine</keyword>
<dbReference type="InterPro" id="IPR004573">
    <property type="entry name" value="rRNA_ssu_MeTfrase_B"/>
</dbReference>
<keyword evidence="7 13" id="KW-0808">Transferase</keyword>
<dbReference type="AlphaFoldDB" id="A0A9D1RAI2"/>
<dbReference type="PANTHER" id="PTHR22807:SF53">
    <property type="entry name" value="RIBOSOMAL RNA SMALL SUBUNIT METHYLTRANSFERASE B-RELATED"/>
    <property type="match status" value="1"/>
</dbReference>
<dbReference type="GO" id="GO:0006355">
    <property type="term" value="P:regulation of DNA-templated transcription"/>
    <property type="evidence" value="ECO:0007669"/>
    <property type="project" value="InterPro"/>
</dbReference>
<dbReference type="NCBIfam" id="NF011494">
    <property type="entry name" value="PRK14902.1"/>
    <property type="match status" value="1"/>
</dbReference>
<keyword evidence="9 13" id="KW-0694">RNA-binding</keyword>
<feature type="domain" description="SAM-dependent MTase RsmB/NOP-type" evidence="14">
    <location>
        <begin position="175"/>
        <end position="437"/>
    </location>
</feature>
<gene>
    <name evidence="15" type="primary">rsmB</name>
    <name evidence="15" type="ORF">H9873_10550</name>
</gene>